<dbReference type="Proteomes" id="UP000191901">
    <property type="component" value="Chromosome"/>
</dbReference>
<reference evidence="3 4" key="1">
    <citation type="journal article" date="2016" name="Biochim. Biophys. Acta">
        <title>Characterization of red-shifted phycobilisomes isolated from the chlorophyll f-containing cyanobacterium Halomicronema hongdechloris.</title>
        <authorList>
            <person name="Li Y."/>
            <person name="Lin Y."/>
            <person name="Garvey C.J."/>
            <person name="Birch D."/>
            <person name="Corkery R.W."/>
            <person name="Loughlin P.C."/>
            <person name="Scheer H."/>
            <person name="Willows R.D."/>
            <person name="Chen M."/>
        </authorList>
    </citation>
    <scope>NUCLEOTIDE SEQUENCE [LARGE SCALE GENOMIC DNA]</scope>
    <source>
        <strain evidence="3 4">C2206</strain>
    </source>
</reference>
<dbReference type="OrthoDB" id="9792853at2"/>
<protein>
    <recommendedName>
        <fullName evidence="2">HepT-like domain-containing protein</fullName>
    </recommendedName>
</protein>
<accession>A0A1Z3HLE7</accession>
<evidence type="ECO:0000313" key="3">
    <source>
        <dbReference type="EMBL" id="ASC71096.1"/>
    </source>
</evidence>
<evidence type="ECO:0000313" key="4">
    <source>
        <dbReference type="Proteomes" id="UP000191901"/>
    </source>
</evidence>
<evidence type="ECO:0000259" key="2">
    <source>
        <dbReference type="Pfam" id="PF20797"/>
    </source>
</evidence>
<organism evidence="3 4">
    <name type="scientific">Halomicronema hongdechloris C2206</name>
    <dbReference type="NCBI Taxonomy" id="1641165"/>
    <lineage>
        <taxon>Bacteria</taxon>
        <taxon>Bacillati</taxon>
        <taxon>Cyanobacteriota</taxon>
        <taxon>Cyanophyceae</taxon>
        <taxon>Nodosilineales</taxon>
        <taxon>Nodosilineaceae</taxon>
        <taxon>Halomicronema</taxon>
    </lineage>
</organism>
<keyword evidence="1" id="KW-0175">Coiled coil</keyword>
<dbReference type="RefSeq" id="WP_080809600.1">
    <property type="nucleotide sequence ID" value="NZ_CP021983.2"/>
</dbReference>
<proteinExistence type="predicted"/>
<dbReference type="AlphaFoldDB" id="A0A1Z3HLE7"/>
<name>A0A1Z3HLE7_9CYAN</name>
<dbReference type="EMBL" id="CP021983">
    <property type="protein sequence ID" value="ASC71096.1"/>
    <property type="molecule type" value="Genomic_DNA"/>
</dbReference>
<gene>
    <name evidence="3" type="ORF">XM38_020460</name>
</gene>
<feature type="coiled-coil region" evidence="1">
    <location>
        <begin position="9"/>
        <end position="36"/>
    </location>
</feature>
<dbReference type="InterPro" id="IPR048769">
    <property type="entry name" value="HepT-like_dom"/>
</dbReference>
<keyword evidence="4" id="KW-1185">Reference proteome</keyword>
<feature type="domain" description="HepT-like" evidence="2">
    <location>
        <begin position="51"/>
        <end position="157"/>
    </location>
</feature>
<dbReference type="STRING" id="1641165.XM38_12350"/>
<dbReference type="Pfam" id="PF20797">
    <property type="entry name" value="HepT-like_2"/>
    <property type="match status" value="1"/>
</dbReference>
<evidence type="ECO:0000256" key="1">
    <source>
        <dbReference type="SAM" id="Coils"/>
    </source>
</evidence>
<dbReference type="KEGG" id="hhg:XM38_020460"/>
<sequence>MREISPAAIRDLALDIETELAKLARLEQAIAAVQAEIAADPERASLFYENLALKLHNFYTGCEKILCLVAVELNGGVPSGADWHKRLLERMGQAREGRAAVLEAETTRQLQEFLGFRHIVRNLYGFELDTQRVAALVANYPAVWAAVRRDVQRFVQWLRSLADHLAKLE</sequence>